<dbReference type="InterPro" id="IPR004468">
    <property type="entry name" value="CTP_synthase"/>
</dbReference>
<dbReference type="SUPFAM" id="SSF52317">
    <property type="entry name" value="Class I glutamine amidotransferase-like"/>
    <property type="match status" value="1"/>
</dbReference>
<feature type="domain" description="Glutamine amidotransferase" evidence="13">
    <location>
        <begin position="303"/>
        <end position="527"/>
    </location>
</feature>
<comment type="subunit">
    <text evidence="11">Homotetramer.</text>
</comment>
<dbReference type="GO" id="GO:0044210">
    <property type="term" value="P:'de novo' CTP biosynthetic process"/>
    <property type="evidence" value="ECO:0007669"/>
    <property type="project" value="UniProtKB-UniRule"/>
</dbReference>
<dbReference type="InterPro" id="IPR033828">
    <property type="entry name" value="GATase1_CTP_Synthase"/>
</dbReference>
<dbReference type="SUPFAM" id="SSF52540">
    <property type="entry name" value="P-loop containing nucleoside triphosphate hydrolases"/>
    <property type="match status" value="1"/>
</dbReference>
<dbReference type="Pfam" id="PF06418">
    <property type="entry name" value="CTP_synth_N"/>
    <property type="match status" value="1"/>
</dbReference>
<dbReference type="PANTHER" id="PTHR11550:SF0">
    <property type="entry name" value="CTP SYNTHASE-RELATED"/>
    <property type="match status" value="1"/>
</dbReference>
<evidence type="ECO:0000256" key="9">
    <source>
        <dbReference type="ARBA" id="ARBA00022975"/>
    </source>
</evidence>
<feature type="binding site" evidence="11">
    <location>
        <position position="14"/>
    </location>
    <ligand>
        <name>CTP</name>
        <dbReference type="ChEBI" id="CHEBI:37563"/>
        <note>allosteric inhibitor</note>
    </ligand>
</feature>
<name>A0A9D1LN20_9FIRM</name>
<feature type="transmembrane region" description="Helical" evidence="12">
    <location>
        <begin position="6"/>
        <end position="29"/>
    </location>
</feature>
<feature type="binding site" evidence="11">
    <location>
        <begin position="383"/>
        <end position="386"/>
    </location>
    <ligand>
        <name>L-glutamine</name>
        <dbReference type="ChEBI" id="CHEBI:58359"/>
    </ligand>
</feature>
<evidence type="ECO:0000259" key="13">
    <source>
        <dbReference type="Pfam" id="PF00117"/>
    </source>
</evidence>
<proteinExistence type="inferred from homology"/>
<dbReference type="CDD" id="cd03113">
    <property type="entry name" value="CTPS_N"/>
    <property type="match status" value="1"/>
</dbReference>
<dbReference type="FunFam" id="3.40.50.300:FF:000009">
    <property type="entry name" value="CTP synthase"/>
    <property type="match status" value="1"/>
</dbReference>
<dbReference type="GO" id="GO:0042802">
    <property type="term" value="F:identical protein binding"/>
    <property type="evidence" value="ECO:0007669"/>
    <property type="project" value="TreeGrafter"/>
</dbReference>
<comment type="catalytic activity">
    <reaction evidence="11">
        <text>UTP + NH4(+) + ATP = CTP + ADP + phosphate + 2 H(+)</text>
        <dbReference type="Rhea" id="RHEA:16597"/>
        <dbReference type="ChEBI" id="CHEBI:15378"/>
        <dbReference type="ChEBI" id="CHEBI:28938"/>
        <dbReference type="ChEBI" id="CHEBI:30616"/>
        <dbReference type="ChEBI" id="CHEBI:37563"/>
        <dbReference type="ChEBI" id="CHEBI:43474"/>
        <dbReference type="ChEBI" id="CHEBI:46398"/>
        <dbReference type="ChEBI" id="CHEBI:456216"/>
    </reaction>
</comment>
<dbReference type="FunFam" id="3.40.50.880:FF:000002">
    <property type="entry name" value="CTP synthase"/>
    <property type="match status" value="1"/>
</dbReference>
<reference evidence="15" key="1">
    <citation type="submission" date="2020-10" db="EMBL/GenBank/DDBJ databases">
        <authorList>
            <person name="Gilroy R."/>
        </authorList>
    </citation>
    <scope>NUCLEOTIDE SEQUENCE</scope>
    <source>
        <strain evidence="15">ChiGjej1B1-22543</strain>
    </source>
</reference>
<keyword evidence="8 11" id="KW-0315">Glutamine amidotransferase</keyword>
<dbReference type="EC" id="6.3.4.2" evidence="11"/>
<dbReference type="CDD" id="cd01746">
    <property type="entry name" value="GATase1_CTP_Synthase"/>
    <property type="match status" value="1"/>
</dbReference>
<dbReference type="InterPro" id="IPR017456">
    <property type="entry name" value="CTP_synthase_N"/>
</dbReference>
<dbReference type="GO" id="GO:0005524">
    <property type="term" value="F:ATP binding"/>
    <property type="evidence" value="ECO:0007669"/>
    <property type="project" value="UniProtKB-KW"/>
</dbReference>
<dbReference type="GO" id="GO:0003883">
    <property type="term" value="F:CTP synthase activity"/>
    <property type="evidence" value="ECO:0007669"/>
    <property type="project" value="UniProtKB-UniRule"/>
</dbReference>
<dbReference type="GO" id="GO:0097268">
    <property type="term" value="C:cytoophidium"/>
    <property type="evidence" value="ECO:0007669"/>
    <property type="project" value="UniProtKB-ARBA"/>
</dbReference>
<comment type="pathway">
    <text evidence="1 11">Pyrimidine metabolism; CTP biosynthesis via de novo pathway; CTP from UDP: step 2/2.</text>
</comment>
<reference evidence="15" key="2">
    <citation type="journal article" date="2021" name="PeerJ">
        <title>Extensive microbial diversity within the chicken gut microbiome revealed by metagenomics and culture.</title>
        <authorList>
            <person name="Gilroy R."/>
            <person name="Ravi A."/>
            <person name="Getino M."/>
            <person name="Pursley I."/>
            <person name="Horton D.L."/>
            <person name="Alikhan N.F."/>
            <person name="Baker D."/>
            <person name="Gharbi K."/>
            <person name="Hall N."/>
            <person name="Watson M."/>
            <person name="Adriaenssens E.M."/>
            <person name="Foster-Nyarko E."/>
            <person name="Jarju S."/>
            <person name="Secka A."/>
            <person name="Antonio M."/>
            <person name="Oren A."/>
            <person name="Chaudhuri R.R."/>
            <person name="La Ragione R."/>
            <person name="Hildebrand F."/>
            <person name="Pallen M.J."/>
        </authorList>
    </citation>
    <scope>NUCLEOTIDE SEQUENCE</scope>
    <source>
        <strain evidence="15">ChiGjej1B1-22543</strain>
    </source>
</reference>
<comment type="activity regulation">
    <text evidence="11">Allosterically activated by GTP, when glutamine is the substrate; GTP has no effect on the reaction when ammonia is the substrate. The allosteric effector GTP functions by stabilizing the protein conformation that binds the tetrahedral intermediate(s) formed during glutamine hydrolysis. Inhibited by the product CTP, via allosteric rather than competitive inhibition.</text>
</comment>
<dbReference type="GO" id="GO:0019856">
    <property type="term" value="P:pyrimidine nucleobase biosynthetic process"/>
    <property type="evidence" value="ECO:0007669"/>
    <property type="project" value="TreeGrafter"/>
</dbReference>
<accession>A0A9D1LN20</accession>
<dbReference type="Gene3D" id="3.40.50.880">
    <property type="match status" value="1"/>
</dbReference>
<feature type="binding site" evidence="11">
    <location>
        <begin position="189"/>
        <end position="194"/>
    </location>
    <ligand>
        <name>CTP</name>
        <dbReference type="ChEBI" id="CHEBI:37563"/>
        <note>allosteric inhibitor</note>
    </ligand>
</feature>
<evidence type="ECO:0000313" key="15">
    <source>
        <dbReference type="EMBL" id="HIU44890.1"/>
    </source>
</evidence>
<feature type="binding site" evidence="11">
    <location>
        <position position="142"/>
    </location>
    <ligand>
        <name>Mg(2+)</name>
        <dbReference type="ChEBI" id="CHEBI:18420"/>
    </ligand>
</feature>
<evidence type="ECO:0000259" key="14">
    <source>
        <dbReference type="Pfam" id="PF06418"/>
    </source>
</evidence>
<evidence type="ECO:0000256" key="12">
    <source>
        <dbReference type="SAM" id="Phobius"/>
    </source>
</evidence>
<dbReference type="Proteomes" id="UP000824070">
    <property type="component" value="Unassembled WGS sequence"/>
</dbReference>
<dbReference type="AlphaFoldDB" id="A0A9D1LN20"/>
<keyword evidence="9 11" id="KW-0665">Pyrimidine biosynthesis</keyword>
<evidence type="ECO:0000256" key="5">
    <source>
        <dbReference type="ARBA" id="ARBA00022741"/>
    </source>
</evidence>
<feature type="binding site" evidence="11">
    <location>
        <begin position="149"/>
        <end position="151"/>
    </location>
    <ligand>
        <name>CTP</name>
        <dbReference type="ChEBI" id="CHEBI:37563"/>
        <note>allosteric inhibitor</note>
    </ligand>
</feature>
<feature type="region of interest" description="Amidoligase domain" evidence="11">
    <location>
        <begin position="1"/>
        <end position="268"/>
    </location>
</feature>
<evidence type="ECO:0000256" key="4">
    <source>
        <dbReference type="ARBA" id="ARBA00022723"/>
    </source>
</evidence>
<evidence type="ECO:0000256" key="8">
    <source>
        <dbReference type="ARBA" id="ARBA00022962"/>
    </source>
</evidence>
<feature type="binding site" evidence="11">
    <location>
        <position position="225"/>
    </location>
    <ligand>
        <name>CTP</name>
        <dbReference type="ChEBI" id="CHEBI:37563"/>
        <note>allosteric inhibitor</note>
    </ligand>
</feature>
<feature type="binding site" evidence="11">
    <location>
        <position position="355"/>
    </location>
    <ligand>
        <name>L-glutamine</name>
        <dbReference type="ChEBI" id="CHEBI:58359"/>
    </ligand>
</feature>
<keyword evidence="7 11" id="KW-0460">Magnesium</keyword>
<sequence>MDTKFIFVTGGVVSSLGKGISASSLGMLLKRRGLKVFMQKFDPYLNVDPGTMSPYQHGEVYVTEDGAETDLDIGHYERWLDVNLTKESSVTSGKVYSSVIARERHGDYLGATVQVIPHVTNEIKQRLVDAASASGADIVITEIGGTVGDIESLPFLEAIRQARLQWGYGSTMFVHNTLVPYLRTSEESKTKPTQHSVKELTGLGIQPDAIILRSEVPLDAHTRDKVSLFCNVPLAGVFEADDCQCLYELPIKLHEQGIDDYVLEHFGIKAPEPDMSKLQGFIDRITNLKRTVRIALVGKYVELKDAYISVSQALKAAGYALDADVKIAYIKSMNVTRANAADVLSGYDGILVPGGFGARGSEGKKEAIRYARENGVPLLGICFGMQLAVIEYCEDVLGMKGANSTEFDPECDYPVIDYLRGQHDGIDMGGTLRLGGYECHLADGSLARKLYGKDDVVERHRHRYEVNPSFVDQIKEGGLSVSGTNPGTGLVEIVELPTHPFFIACQFHPEFTSRPMKPNPLFRGLIEAALAQAEERK</sequence>
<comment type="caution">
    <text evidence="15">The sequence shown here is derived from an EMBL/GenBank/DDBJ whole genome shotgun (WGS) entry which is preliminary data.</text>
</comment>
<keyword evidence="5 11" id="KW-0547">Nucleotide-binding</keyword>
<evidence type="ECO:0000256" key="7">
    <source>
        <dbReference type="ARBA" id="ARBA00022842"/>
    </source>
</evidence>
<evidence type="ECO:0000256" key="10">
    <source>
        <dbReference type="ARBA" id="ARBA00047781"/>
    </source>
</evidence>
<comment type="caution">
    <text evidence="11">Lacks conserved residue(s) required for the propagation of feature annotation.</text>
</comment>
<dbReference type="HAMAP" id="MF_01227">
    <property type="entry name" value="PyrG"/>
    <property type="match status" value="1"/>
</dbReference>
<dbReference type="Gene3D" id="3.40.50.300">
    <property type="entry name" value="P-loop containing nucleotide triphosphate hydrolases"/>
    <property type="match status" value="1"/>
</dbReference>
<keyword evidence="4 11" id="KW-0479">Metal-binding</keyword>
<feature type="binding site" evidence="11">
    <location>
        <position position="72"/>
    </location>
    <ligand>
        <name>ATP</name>
        <dbReference type="ChEBI" id="CHEBI:30616"/>
    </ligand>
</feature>
<dbReference type="InterPro" id="IPR029062">
    <property type="entry name" value="Class_I_gatase-like"/>
</dbReference>
<feature type="binding site" evidence="11">
    <location>
        <position position="406"/>
    </location>
    <ligand>
        <name>L-glutamine</name>
        <dbReference type="ChEBI" id="CHEBI:58359"/>
    </ligand>
</feature>
<feature type="domain" description="CTP synthase N-terminal" evidence="14">
    <location>
        <begin position="4"/>
        <end position="267"/>
    </location>
</feature>
<feature type="binding site" evidence="11">
    <location>
        <position position="14"/>
    </location>
    <ligand>
        <name>UTP</name>
        <dbReference type="ChEBI" id="CHEBI:46398"/>
    </ligand>
</feature>
<comment type="miscellaneous">
    <text evidence="11">CTPSs have evolved a hybrid strategy for distinguishing between UTP and CTP. The overlapping regions of the product feedback inhibitory and substrate sites recognize a common feature in both compounds, the triphosphate moiety. To differentiate isosteric substrate and product pyrimidine rings, an additional pocket far from the expected kinase/ligase catalytic site, specifically recognizes the cytosine and ribose portions of the product inhibitor.</text>
</comment>
<dbReference type="EMBL" id="DVMV01000010">
    <property type="protein sequence ID" value="HIU44890.1"/>
    <property type="molecule type" value="Genomic_DNA"/>
</dbReference>
<feature type="binding site" evidence="11">
    <location>
        <begin position="15"/>
        <end position="20"/>
    </location>
    <ligand>
        <name>ATP</name>
        <dbReference type="ChEBI" id="CHEBI:30616"/>
    </ligand>
</feature>
<feature type="binding site" evidence="11">
    <location>
        <position position="225"/>
    </location>
    <ligand>
        <name>UTP</name>
        <dbReference type="ChEBI" id="CHEBI:46398"/>
    </ligand>
</feature>
<keyword evidence="12" id="KW-1133">Transmembrane helix</keyword>
<evidence type="ECO:0000256" key="6">
    <source>
        <dbReference type="ARBA" id="ARBA00022840"/>
    </source>
</evidence>
<comment type="function">
    <text evidence="11">Catalyzes the ATP-dependent amination of UTP to CTP with either L-glutamine or ammonia as the source of nitrogen. Regulates intracellular CTP levels through interactions with the four ribonucleotide triphosphates.</text>
</comment>
<protein>
    <recommendedName>
        <fullName evidence="11">CTP synthase</fullName>
        <ecNumber evidence="11">6.3.4.2</ecNumber>
    </recommendedName>
    <alternativeName>
        <fullName evidence="11">Cytidine 5'-triphosphate synthase</fullName>
    </alternativeName>
    <alternativeName>
        <fullName evidence="11">Cytidine triphosphate synthetase</fullName>
        <shortName evidence="11">CTP synthetase</shortName>
        <shortName evidence="11">CTPS</shortName>
    </alternativeName>
    <alternativeName>
        <fullName evidence="11">UTP--ammonia ligase</fullName>
    </alternativeName>
</protein>
<dbReference type="Pfam" id="PF00117">
    <property type="entry name" value="GATase"/>
    <property type="match status" value="1"/>
</dbReference>
<dbReference type="PROSITE" id="PS51273">
    <property type="entry name" value="GATASE_TYPE_1"/>
    <property type="match status" value="1"/>
</dbReference>
<feature type="binding site" evidence="11">
    <location>
        <position position="463"/>
    </location>
    <ligand>
        <name>L-glutamine</name>
        <dbReference type="ChEBI" id="CHEBI:58359"/>
    </ligand>
</feature>
<evidence type="ECO:0000256" key="1">
    <source>
        <dbReference type="ARBA" id="ARBA00005171"/>
    </source>
</evidence>
<feature type="active site" evidence="11">
    <location>
        <position position="508"/>
    </location>
</feature>
<dbReference type="NCBIfam" id="TIGR00337">
    <property type="entry name" value="PyrG"/>
    <property type="match status" value="1"/>
</dbReference>
<feature type="binding site" evidence="11">
    <location>
        <begin position="189"/>
        <end position="194"/>
    </location>
    <ligand>
        <name>UTP</name>
        <dbReference type="ChEBI" id="CHEBI:46398"/>
    </ligand>
</feature>
<organism evidence="15 16">
    <name type="scientific">Candidatus Alloenteromonas pullicola</name>
    <dbReference type="NCBI Taxonomy" id="2840784"/>
    <lineage>
        <taxon>Bacteria</taxon>
        <taxon>Bacillati</taxon>
        <taxon>Bacillota</taxon>
        <taxon>Bacillota incertae sedis</taxon>
        <taxon>Candidatus Alloenteromonas</taxon>
    </lineage>
</organism>
<feature type="active site" description="Nucleophile; for glutamine hydrolysis" evidence="11">
    <location>
        <position position="382"/>
    </location>
</feature>
<feature type="binding site" evidence="11">
    <location>
        <position position="55"/>
    </location>
    <ligand>
        <name>L-glutamine</name>
        <dbReference type="ChEBI" id="CHEBI:58359"/>
    </ligand>
</feature>
<dbReference type="InterPro" id="IPR017926">
    <property type="entry name" value="GATASE"/>
</dbReference>
<keyword evidence="6 11" id="KW-0067">ATP-binding</keyword>
<comment type="catalytic activity">
    <reaction evidence="11">
        <text>L-glutamine + H2O = L-glutamate + NH4(+)</text>
        <dbReference type="Rhea" id="RHEA:15889"/>
        <dbReference type="ChEBI" id="CHEBI:15377"/>
        <dbReference type="ChEBI" id="CHEBI:28938"/>
        <dbReference type="ChEBI" id="CHEBI:29985"/>
        <dbReference type="ChEBI" id="CHEBI:58359"/>
    </reaction>
</comment>
<evidence type="ECO:0000256" key="11">
    <source>
        <dbReference type="HAMAP-Rule" id="MF_01227"/>
    </source>
</evidence>
<keyword evidence="12" id="KW-0472">Membrane</keyword>
<dbReference type="GO" id="GO:0046872">
    <property type="term" value="F:metal ion binding"/>
    <property type="evidence" value="ECO:0007669"/>
    <property type="project" value="UniProtKB-KW"/>
</dbReference>
<dbReference type="NCBIfam" id="NF003792">
    <property type="entry name" value="PRK05380.1"/>
    <property type="match status" value="1"/>
</dbReference>
<evidence type="ECO:0000256" key="3">
    <source>
        <dbReference type="ARBA" id="ARBA00022598"/>
    </source>
</evidence>
<evidence type="ECO:0000313" key="16">
    <source>
        <dbReference type="Proteomes" id="UP000824070"/>
    </source>
</evidence>
<keyword evidence="12" id="KW-0812">Transmembrane</keyword>
<keyword evidence="3 11" id="KW-0436">Ligase</keyword>
<comment type="catalytic activity">
    <reaction evidence="10 11">
        <text>UTP + L-glutamine + ATP + H2O = CTP + L-glutamate + ADP + phosphate + 2 H(+)</text>
        <dbReference type="Rhea" id="RHEA:26426"/>
        <dbReference type="ChEBI" id="CHEBI:15377"/>
        <dbReference type="ChEBI" id="CHEBI:15378"/>
        <dbReference type="ChEBI" id="CHEBI:29985"/>
        <dbReference type="ChEBI" id="CHEBI:30616"/>
        <dbReference type="ChEBI" id="CHEBI:37563"/>
        <dbReference type="ChEBI" id="CHEBI:43474"/>
        <dbReference type="ChEBI" id="CHEBI:46398"/>
        <dbReference type="ChEBI" id="CHEBI:58359"/>
        <dbReference type="ChEBI" id="CHEBI:456216"/>
        <dbReference type="EC" id="6.3.4.2"/>
    </reaction>
</comment>
<dbReference type="InterPro" id="IPR027417">
    <property type="entry name" value="P-loop_NTPase"/>
</dbReference>
<gene>
    <name evidence="11" type="primary">pyrG</name>
    <name evidence="15" type="ORF">IAC52_01145</name>
</gene>
<evidence type="ECO:0000256" key="2">
    <source>
        <dbReference type="ARBA" id="ARBA00007533"/>
    </source>
</evidence>
<feature type="active site" evidence="11">
    <location>
        <position position="510"/>
    </location>
</feature>
<dbReference type="PANTHER" id="PTHR11550">
    <property type="entry name" value="CTP SYNTHASE"/>
    <property type="match status" value="1"/>
</dbReference>
<feature type="binding site" evidence="11">
    <location>
        <position position="72"/>
    </location>
    <ligand>
        <name>Mg(2+)</name>
        <dbReference type="ChEBI" id="CHEBI:18420"/>
    </ligand>
</feature>
<dbReference type="GO" id="GO:0005829">
    <property type="term" value="C:cytosol"/>
    <property type="evidence" value="ECO:0007669"/>
    <property type="project" value="TreeGrafter"/>
</dbReference>
<comment type="similarity">
    <text evidence="2 11">Belongs to the CTP synthase family.</text>
</comment>